<accession>A0A1X7LKS6</accession>
<dbReference type="Proteomes" id="UP000193420">
    <property type="component" value="Unassembled WGS sequence"/>
</dbReference>
<reference evidence="2" key="1">
    <citation type="submission" date="2017-04" db="EMBL/GenBank/DDBJ databases">
        <authorList>
            <person name="Varghese N."/>
            <person name="Submissions S."/>
        </authorList>
    </citation>
    <scope>NUCLEOTIDE SEQUENCE [LARGE SCALE GENOMIC DNA]</scope>
    <source>
        <strain evidence="2">DSM 19835</strain>
    </source>
</reference>
<protein>
    <submittedName>
        <fullName evidence="1">Uncharacterized protein</fullName>
    </submittedName>
</protein>
<dbReference type="AlphaFoldDB" id="A0A1X7LKS6"/>
<sequence>MFAHPPAVKKLTLMYQSSINLPRINLLQMGLSLFHGLANTFNVQSKMIVKCDGSFTICSM</sequence>
<name>A0A1X7LKS6_9FLAO</name>
<evidence type="ECO:0000313" key="2">
    <source>
        <dbReference type="Proteomes" id="UP000193420"/>
    </source>
</evidence>
<dbReference type="STRING" id="188872.SAMN03080602_04408"/>
<evidence type="ECO:0000313" key="1">
    <source>
        <dbReference type="EMBL" id="SMG53769.1"/>
    </source>
</evidence>
<proteinExistence type="predicted"/>
<organism evidence="1 2">
    <name type="scientific">Arenibacter troitsensis</name>
    <dbReference type="NCBI Taxonomy" id="188872"/>
    <lineage>
        <taxon>Bacteria</taxon>
        <taxon>Pseudomonadati</taxon>
        <taxon>Bacteroidota</taxon>
        <taxon>Flavobacteriia</taxon>
        <taxon>Flavobacteriales</taxon>
        <taxon>Flavobacteriaceae</taxon>
        <taxon>Arenibacter</taxon>
    </lineage>
</organism>
<dbReference type="EMBL" id="FXAO01000021">
    <property type="protein sequence ID" value="SMG53769.1"/>
    <property type="molecule type" value="Genomic_DNA"/>
</dbReference>
<gene>
    <name evidence="1" type="ORF">SAMN03080602_04408</name>
</gene>
<keyword evidence="2" id="KW-1185">Reference proteome</keyword>